<feature type="transmembrane region" description="Helical" evidence="5">
    <location>
        <begin position="160"/>
        <end position="183"/>
    </location>
</feature>
<evidence type="ECO:0000256" key="5">
    <source>
        <dbReference type="SAM" id="Phobius"/>
    </source>
</evidence>
<feature type="transmembrane region" description="Helical" evidence="5">
    <location>
        <begin position="511"/>
        <end position="529"/>
    </location>
</feature>
<keyword evidence="4 5" id="KW-0472">Membrane</keyword>
<dbReference type="Pfam" id="PF12537">
    <property type="entry name" value="GPHR_N"/>
    <property type="match status" value="1"/>
</dbReference>
<feature type="transmembrane region" description="Helical" evidence="5">
    <location>
        <begin position="21"/>
        <end position="38"/>
    </location>
</feature>
<protein>
    <recommendedName>
        <fullName evidence="10">Golgi pH regulator</fullName>
    </recommendedName>
</protein>
<evidence type="ECO:0000313" key="8">
    <source>
        <dbReference type="EMBL" id="ODQ68622.1"/>
    </source>
</evidence>
<accession>A0A1E3PUI8</accession>
<feature type="transmembrane region" description="Helical" evidence="5">
    <location>
        <begin position="312"/>
        <end position="329"/>
    </location>
</feature>
<dbReference type="OrthoDB" id="264392at2759"/>
<keyword evidence="9" id="KW-1185">Reference proteome</keyword>
<organism evidence="8 9">
    <name type="scientific">Nadsonia fulvescens var. elongata DSM 6958</name>
    <dbReference type="NCBI Taxonomy" id="857566"/>
    <lineage>
        <taxon>Eukaryota</taxon>
        <taxon>Fungi</taxon>
        <taxon>Dikarya</taxon>
        <taxon>Ascomycota</taxon>
        <taxon>Saccharomycotina</taxon>
        <taxon>Dipodascomycetes</taxon>
        <taxon>Dipodascales</taxon>
        <taxon>Dipodascales incertae sedis</taxon>
        <taxon>Nadsonia</taxon>
    </lineage>
</organism>
<evidence type="ECO:0000259" key="7">
    <source>
        <dbReference type="Pfam" id="PF12537"/>
    </source>
</evidence>
<keyword evidence="2 5" id="KW-0812">Transmembrane</keyword>
<dbReference type="GO" id="GO:0016020">
    <property type="term" value="C:membrane"/>
    <property type="evidence" value="ECO:0007669"/>
    <property type="project" value="UniProtKB-SubCell"/>
</dbReference>
<dbReference type="Pfam" id="PF12430">
    <property type="entry name" value="ABA_GPCR"/>
    <property type="match status" value="1"/>
</dbReference>
<dbReference type="InterPro" id="IPR015672">
    <property type="entry name" value="GPHR/GTG"/>
</dbReference>
<dbReference type="AlphaFoldDB" id="A0A1E3PUI8"/>
<dbReference type="EMBL" id="KV454406">
    <property type="protein sequence ID" value="ODQ68622.1"/>
    <property type="molecule type" value="Genomic_DNA"/>
</dbReference>
<feature type="transmembrane region" description="Helical" evidence="5">
    <location>
        <begin position="461"/>
        <end position="483"/>
    </location>
</feature>
<feature type="transmembrane region" description="Helical" evidence="5">
    <location>
        <begin position="395"/>
        <end position="415"/>
    </location>
</feature>
<reference evidence="8 9" key="1">
    <citation type="journal article" date="2016" name="Proc. Natl. Acad. Sci. U.S.A.">
        <title>Comparative genomics of biotechnologically important yeasts.</title>
        <authorList>
            <person name="Riley R."/>
            <person name="Haridas S."/>
            <person name="Wolfe K.H."/>
            <person name="Lopes M.R."/>
            <person name="Hittinger C.T."/>
            <person name="Goeker M."/>
            <person name="Salamov A.A."/>
            <person name="Wisecaver J.H."/>
            <person name="Long T.M."/>
            <person name="Calvey C.H."/>
            <person name="Aerts A.L."/>
            <person name="Barry K.W."/>
            <person name="Choi C."/>
            <person name="Clum A."/>
            <person name="Coughlan A.Y."/>
            <person name="Deshpande S."/>
            <person name="Douglass A.P."/>
            <person name="Hanson S.J."/>
            <person name="Klenk H.-P."/>
            <person name="LaButti K.M."/>
            <person name="Lapidus A."/>
            <person name="Lindquist E.A."/>
            <person name="Lipzen A.M."/>
            <person name="Meier-Kolthoff J.P."/>
            <person name="Ohm R.A."/>
            <person name="Otillar R.P."/>
            <person name="Pangilinan J.L."/>
            <person name="Peng Y."/>
            <person name="Rokas A."/>
            <person name="Rosa C.A."/>
            <person name="Scheuner C."/>
            <person name="Sibirny A.A."/>
            <person name="Slot J.C."/>
            <person name="Stielow J.B."/>
            <person name="Sun H."/>
            <person name="Kurtzman C.P."/>
            <person name="Blackwell M."/>
            <person name="Grigoriev I.V."/>
            <person name="Jeffries T.W."/>
        </authorList>
    </citation>
    <scope>NUCLEOTIDE SEQUENCE [LARGE SCALE GENOMIC DNA]</scope>
    <source>
        <strain evidence="8 9">DSM 6958</strain>
    </source>
</reference>
<sequence>MASASLNSSSHHGIAQARIRTLFAITITCSAVVVQLVLCEIVKWCDPDLRVMVWKTTVMALNALLIFILPFTEIYIFLLKYWPALTTRTAQISQPPPKSASTIARKIIALVAFLTWLFFFYHIGDFLPIKRTKSVSVAVSSASSSAPLNLSQNILARTTFIGVTLMAILSGVGAVAAPFFSFFNFSQRQVTQADLDRLARSVESLSLMTDFKQTEFNQLRQHHTAAISSLNDNLSPPVKSLSASTSNLVKKMIKFTVYKEDTIQDDIRYEYEALELEINSLAKVKYNLKAELQKKRSQFEAQSRARTTIGKLFSIAYMMFSVYCIYRLITCMVMRNPLWYKFYHGSIFHALKSSSRKSDALSVTLAHIIANMTTPAALKDTPFYAGNVDAWSRQIGFALSGGLFLGSVSSVVTTFKTLIKLIPVVNQTNQYLQRESLLSHSASFSTDAGNHKSSASSLRQISLGVLLTSQITGTYVLATTLLLRSNLPDEMSKSITVALGSPLDVKFIDSWFDIVFGFTTMATLVGLYLSKKYQSLDKGYESDLDNSFMYDEESYLDNTKYA</sequence>
<evidence type="ECO:0000256" key="1">
    <source>
        <dbReference type="ARBA" id="ARBA00004141"/>
    </source>
</evidence>
<feature type="domain" description="Golgi pH regulator conserved" evidence="7">
    <location>
        <begin position="150"/>
        <end position="209"/>
    </location>
</feature>
<evidence type="ECO:0000313" key="9">
    <source>
        <dbReference type="Proteomes" id="UP000095009"/>
    </source>
</evidence>
<proteinExistence type="predicted"/>
<evidence type="ECO:0000256" key="2">
    <source>
        <dbReference type="ARBA" id="ARBA00022692"/>
    </source>
</evidence>
<comment type="subcellular location">
    <subcellularLocation>
        <location evidence="1">Membrane</location>
        <topology evidence="1">Multi-pass membrane protein</topology>
    </subcellularLocation>
</comment>
<dbReference type="Proteomes" id="UP000095009">
    <property type="component" value="Unassembled WGS sequence"/>
</dbReference>
<name>A0A1E3PUI8_9ASCO</name>
<dbReference type="InterPro" id="IPR025969">
    <property type="entry name" value="ABA_GPCR_dom"/>
</dbReference>
<dbReference type="PANTHER" id="PTHR15948">
    <property type="entry name" value="G-PROTEIN COUPLED RECEPTOR 89-RELATED"/>
    <property type="match status" value="1"/>
</dbReference>
<feature type="transmembrane region" description="Helical" evidence="5">
    <location>
        <begin position="103"/>
        <end position="123"/>
    </location>
</feature>
<evidence type="ECO:0008006" key="10">
    <source>
        <dbReference type="Google" id="ProtNLM"/>
    </source>
</evidence>
<gene>
    <name evidence="8" type="ORF">NADFUDRAFT_49261</name>
</gene>
<evidence type="ECO:0000256" key="3">
    <source>
        <dbReference type="ARBA" id="ARBA00022989"/>
    </source>
</evidence>
<feature type="transmembrane region" description="Helical" evidence="5">
    <location>
        <begin position="58"/>
        <end position="82"/>
    </location>
</feature>
<evidence type="ECO:0000256" key="4">
    <source>
        <dbReference type="ARBA" id="ARBA00023136"/>
    </source>
</evidence>
<dbReference type="PANTHER" id="PTHR15948:SF0">
    <property type="entry name" value="GOLGI PH REGULATOR A-RELATED"/>
    <property type="match status" value="1"/>
</dbReference>
<dbReference type="InterPro" id="IPR022535">
    <property type="entry name" value="Golgi_pH-regulator_cons_dom"/>
</dbReference>
<feature type="domain" description="Abscisic acid G-protein coupled receptor-like" evidence="6">
    <location>
        <begin position="304"/>
        <end position="531"/>
    </location>
</feature>
<evidence type="ECO:0000259" key="6">
    <source>
        <dbReference type="Pfam" id="PF12430"/>
    </source>
</evidence>
<keyword evidence="3 5" id="KW-1133">Transmembrane helix</keyword>